<dbReference type="EMBL" id="AOIO01000029">
    <property type="protein sequence ID" value="ELZ00781.1"/>
    <property type="molecule type" value="Genomic_DNA"/>
</dbReference>
<proteinExistence type="predicted"/>
<dbReference type="Proteomes" id="UP000011554">
    <property type="component" value="Unassembled WGS sequence"/>
</dbReference>
<accession>M0APX8</accession>
<dbReference type="PATRIC" id="fig|29540.5.peg.2252"/>
<organism evidence="1 2">
    <name type="scientific">Natrialba asiatica (strain ATCC 700177 / DSM 12278 / JCM 9576 / FERM P-10747 / NBRC 102637 / 172P1)</name>
    <dbReference type="NCBI Taxonomy" id="29540"/>
    <lineage>
        <taxon>Archaea</taxon>
        <taxon>Methanobacteriati</taxon>
        <taxon>Methanobacteriota</taxon>
        <taxon>Stenosarchaea group</taxon>
        <taxon>Halobacteria</taxon>
        <taxon>Halobacteriales</taxon>
        <taxon>Natrialbaceae</taxon>
        <taxon>Natrialba</taxon>
    </lineage>
</organism>
<keyword evidence="2" id="KW-1185">Reference proteome</keyword>
<sequence>MSREIFYSAVELPNTQVEFDVDAEVTIIGIAREDADIYHTLIDQLLADVYQYEMKLAQEGKQTAVIDN</sequence>
<name>M0APX8_NATA1</name>
<evidence type="ECO:0000313" key="2">
    <source>
        <dbReference type="Proteomes" id="UP000011554"/>
    </source>
</evidence>
<dbReference type="AlphaFoldDB" id="M0APX8"/>
<protein>
    <submittedName>
        <fullName evidence="1">Uncharacterized protein</fullName>
    </submittedName>
</protein>
<reference evidence="1 2" key="1">
    <citation type="journal article" date="2014" name="PLoS Genet.">
        <title>Phylogenetically driven sequencing of extremely halophilic archaea reveals strategies for static and dynamic osmo-response.</title>
        <authorList>
            <person name="Becker E.A."/>
            <person name="Seitzer P.M."/>
            <person name="Tritt A."/>
            <person name="Larsen D."/>
            <person name="Krusor M."/>
            <person name="Yao A.I."/>
            <person name="Wu D."/>
            <person name="Madern D."/>
            <person name="Eisen J.A."/>
            <person name="Darling A.E."/>
            <person name="Facciotti M.T."/>
        </authorList>
    </citation>
    <scope>NUCLEOTIDE SEQUENCE [LARGE SCALE GENOMIC DNA]</scope>
    <source>
        <strain evidence="1 2">DSM 12278</strain>
    </source>
</reference>
<comment type="caution">
    <text evidence="1">The sequence shown here is derived from an EMBL/GenBank/DDBJ whole genome shotgun (WGS) entry which is preliminary data.</text>
</comment>
<gene>
    <name evidence="1" type="ORF">C481_11120</name>
</gene>
<evidence type="ECO:0000313" key="1">
    <source>
        <dbReference type="EMBL" id="ELZ00781.1"/>
    </source>
</evidence>